<organism evidence="1 2">
    <name type="scientific">Clostridium beijerinckii</name>
    <name type="common">Clostridium MP</name>
    <dbReference type="NCBI Taxonomy" id="1520"/>
    <lineage>
        <taxon>Bacteria</taxon>
        <taxon>Bacillati</taxon>
        <taxon>Bacillota</taxon>
        <taxon>Clostridia</taxon>
        <taxon>Eubacteriales</taxon>
        <taxon>Clostridiaceae</taxon>
        <taxon>Clostridium</taxon>
    </lineage>
</organism>
<dbReference type="Proteomes" id="UP001193748">
    <property type="component" value="Unassembled WGS sequence"/>
</dbReference>
<comment type="caution">
    <text evidence="1">The sequence shown here is derived from an EMBL/GenBank/DDBJ whole genome shotgun (WGS) entry which is preliminary data.</text>
</comment>
<dbReference type="AlphaFoldDB" id="A0AAX0B6I2"/>
<reference evidence="1" key="2">
    <citation type="journal article" date="2022" name="Nat. Biotechnol.">
        <title>Carbon-negative production of acetone and isopropanol by gas fermentation at industrial pilot scale.</title>
        <authorList>
            <person name="Liew F.E."/>
            <person name="Nogle R."/>
            <person name="Abdalla T."/>
            <person name="Rasor B.J."/>
            <person name="Canter C."/>
            <person name="Jensen R.O."/>
            <person name="Wang L."/>
            <person name="Strutz J."/>
            <person name="Chirania P."/>
            <person name="De Tissera S."/>
            <person name="Mueller A.P."/>
            <person name="Ruan Z."/>
            <person name="Gao A."/>
            <person name="Tran L."/>
            <person name="Engle N.L."/>
            <person name="Bromley J.C."/>
            <person name="Daniell J."/>
            <person name="Conrado R."/>
            <person name="Tschaplinski T.J."/>
            <person name="Giannone R.J."/>
            <person name="Hettich R.L."/>
            <person name="Karim A.S."/>
            <person name="Simpson S.D."/>
            <person name="Brown S.D."/>
            <person name="Leang C."/>
            <person name="Jewett M.C."/>
            <person name="Kopke M."/>
        </authorList>
    </citation>
    <scope>NUCLEOTIDE SEQUENCE</scope>
    <source>
        <strain evidence="1">DJ080</strain>
    </source>
</reference>
<gene>
    <name evidence="1" type="ORF">B0H41_004487</name>
</gene>
<proteinExistence type="predicted"/>
<name>A0AAX0B6I2_CLOBE</name>
<evidence type="ECO:0000313" key="1">
    <source>
        <dbReference type="EMBL" id="NRT90808.1"/>
    </source>
</evidence>
<sequence length="63" mass="7480">MREERDILENVCHSQKTFQINYVSGLPNNYLYRKIYATENLNFFVAYILSLNYAADTCQFFDA</sequence>
<evidence type="ECO:0000313" key="2">
    <source>
        <dbReference type="Proteomes" id="UP001193748"/>
    </source>
</evidence>
<accession>A0AAX0B6I2</accession>
<protein>
    <submittedName>
        <fullName evidence="1">Uncharacterized protein</fullName>
    </submittedName>
</protein>
<dbReference type="EMBL" id="JABSWW010000001">
    <property type="protein sequence ID" value="NRT90808.1"/>
    <property type="molecule type" value="Genomic_DNA"/>
</dbReference>
<reference evidence="1" key="1">
    <citation type="submission" date="2020-05" db="EMBL/GenBank/DDBJ databases">
        <authorList>
            <person name="Brown S."/>
            <person name="Huntemann M."/>
            <person name="Clum A."/>
            <person name="Spunde A."/>
            <person name="Palaniappan K."/>
            <person name="Ritter S."/>
            <person name="Mikhailova N."/>
            <person name="Chen I.-M."/>
            <person name="Stamatis D."/>
            <person name="Reddy T."/>
            <person name="O'Malley R."/>
            <person name="Daum C."/>
            <person name="Shapiro N."/>
            <person name="Ivanova N."/>
            <person name="Kyrpides N."/>
            <person name="Woyke T."/>
        </authorList>
    </citation>
    <scope>NUCLEOTIDE SEQUENCE</scope>
    <source>
        <strain evidence="1">DJ080</strain>
    </source>
</reference>